<keyword evidence="1" id="KW-0812">Transmembrane</keyword>
<evidence type="ECO:0000256" key="1">
    <source>
        <dbReference type="SAM" id="Phobius"/>
    </source>
</evidence>
<dbReference type="KEGG" id="mcub:MCBB_0356"/>
<dbReference type="OrthoDB" id="71568at2157"/>
<dbReference type="InterPro" id="IPR005325">
    <property type="entry name" value="DUF308_memb"/>
</dbReference>
<feature type="transmembrane region" description="Helical" evidence="1">
    <location>
        <begin position="29"/>
        <end position="48"/>
    </location>
</feature>
<sequence>MQKMASALTLIILGLVVLAFPVLGVIPFSLITGFIVLILGIGLVLSGTMEMGESAGLGILELILGIIALFLGIGFIVNPGLFSWLVGLLVWIAGLFLIIAGIMALISKTGGSRWNGLTAIIIGIIYIIIGIFIADPRVLGALIGIWLIITGAIMLTMKD</sequence>
<dbReference type="AlphaFoldDB" id="A0A1D3KZZ1"/>
<feature type="transmembrane region" description="Helical" evidence="1">
    <location>
        <begin position="55"/>
        <end position="76"/>
    </location>
</feature>
<keyword evidence="1" id="KW-0472">Membrane</keyword>
<proteinExistence type="predicted"/>
<feature type="transmembrane region" description="Helical" evidence="1">
    <location>
        <begin position="139"/>
        <end position="157"/>
    </location>
</feature>
<evidence type="ECO:0008006" key="4">
    <source>
        <dbReference type="Google" id="ProtNLM"/>
    </source>
</evidence>
<dbReference type="Pfam" id="PF03729">
    <property type="entry name" value="DUF308"/>
    <property type="match status" value="1"/>
</dbReference>
<keyword evidence="1" id="KW-1133">Transmembrane helix</keyword>
<keyword evidence="3" id="KW-1185">Reference proteome</keyword>
<evidence type="ECO:0000313" key="2">
    <source>
        <dbReference type="EMBL" id="SCG84937.1"/>
    </source>
</evidence>
<protein>
    <recommendedName>
        <fullName evidence="4">Acid-resistance membrane protein</fullName>
    </recommendedName>
</protein>
<dbReference type="RefSeq" id="WP_071906010.1">
    <property type="nucleotide sequence ID" value="NZ_LT607756.1"/>
</dbReference>
<feature type="transmembrane region" description="Helical" evidence="1">
    <location>
        <begin position="114"/>
        <end position="133"/>
    </location>
</feature>
<dbReference type="EMBL" id="LT607756">
    <property type="protein sequence ID" value="SCG84937.1"/>
    <property type="molecule type" value="Genomic_DNA"/>
</dbReference>
<dbReference type="Proteomes" id="UP000094707">
    <property type="component" value="Chromosome I"/>
</dbReference>
<gene>
    <name evidence="2" type="ORF">MCBB_0356</name>
</gene>
<accession>A0A1D3KZZ1</accession>
<dbReference type="GeneID" id="30411218"/>
<name>A0A1D3KZZ1_9EURY</name>
<feature type="transmembrane region" description="Helical" evidence="1">
    <location>
        <begin position="82"/>
        <end position="107"/>
    </location>
</feature>
<organism evidence="2 3">
    <name type="scientific">Methanobacterium congolense</name>
    <dbReference type="NCBI Taxonomy" id="118062"/>
    <lineage>
        <taxon>Archaea</taxon>
        <taxon>Methanobacteriati</taxon>
        <taxon>Methanobacteriota</taxon>
        <taxon>Methanomada group</taxon>
        <taxon>Methanobacteria</taxon>
        <taxon>Methanobacteriales</taxon>
        <taxon>Methanobacteriaceae</taxon>
        <taxon>Methanobacterium</taxon>
    </lineage>
</organism>
<reference evidence="2 3" key="1">
    <citation type="submission" date="2016-08" db="EMBL/GenBank/DDBJ databases">
        <authorList>
            <person name="Seilhamer J.J."/>
        </authorList>
    </citation>
    <scope>NUCLEOTIDE SEQUENCE [LARGE SCALE GENOMIC DNA]</scope>
    <source>
        <strain evidence="2">Buetzberg</strain>
    </source>
</reference>
<evidence type="ECO:0000313" key="3">
    <source>
        <dbReference type="Proteomes" id="UP000094707"/>
    </source>
</evidence>